<keyword evidence="1" id="KW-0812">Transmembrane</keyword>
<proteinExistence type="predicted"/>
<organism evidence="2 3">
    <name type="scientific">Kalanchoe fedtschenkoi</name>
    <name type="common">Lavender scallops</name>
    <name type="synonym">South American air plant</name>
    <dbReference type="NCBI Taxonomy" id="63787"/>
    <lineage>
        <taxon>Eukaryota</taxon>
        <taxon>Viridiplantae</taxon>
        <taxon>Streptophyta</taxon>
        <taxon>Embryophyta</taxon>
        <taxon>Tracheophyta</taxon>
        <taxon>Spermatophyta</taxon>
        <taxon>Magnoliopsida</taxon>
        <taxon>eudicotyledons</taxon>
        <taxon>Gunneridae</taxon>
        <taxon>Pentapetalae</taxon>
        <taxon>Saxifragales</taxon>
        <taxon>Crassulaceae</taxon>
        <taxon>Kalanchoe</taxon>
    </lineage>
</organism>
<dbReference type="Gramene" id="Kaladp0070s0056.1.v1.1">
    <property type="protein sequence ID" value="Kaladp0070s0056.1.v1.1.CDS.1"/>
    <property type="gene ID" value="Kaladp0070s0056.v1.1"/>
</dbReference>
<evidence type="ECO:0000313" key="2">
    <source>
        <dbReference type="EnsemblPlants" id="Kaladp0070s0056.1.v1.1.CDS.1"/>
    </source>
</evidence>
<reference evidence="2" key="1">
    <citation type="submission" date="2021-01" db="UniProtKB">
        <authorList>
            <consortium name="EnsemblPlants"/>
        </authorList>
    </citation>
    <scope>IDENTIFICATION</scope>
</reference>
<dbReference type="PANTHER" id="PTHR37244:SF1">
    <property type="entry name" value="NADP-SPECIFIC GLUTAMATE DEHYDROGENASE"/>
    <property type="match status" value="1"/>
</dbReference>
<dbReference type="AlphaFoldDB" id="A0A7N0UL02"/>
<name>A0A7N0UL02_KALFE</name>
<feature type="transmembrane region" description="Helical" evidence="1">
    <location>
        <begin position="219"/>
        <end position="239"/>
    </location>
</feature>
<sequence length="252" mass="28342">MCRSADMRSFDYVDRDKLKIRAFCVRLILAKPCTSRQRLLPDSLTLVYLPRINGSPLEVDGCKIRPDSPAFVTLHRVVSSSSGDAVAYVSKERVRASEGVRYELCLGDVKLLKGVFRRSEEEEDEWSMGCKCLLEEELVGVKVVESEVCVAAEGRVAMCERVEMVVRRRRTKVRGMEEIPEAIERDEEEECCCCCCGAEEEEEESDGDGELTTAEVEGVGWAVDVGLWVMCLGVGLLISKASSRRLRRRKLF</sequence>
<dbReference type="OMA" id="RWAMEMG"/>
<protein>
    <submittedName>
        <fullName evidence="2">Uncharacterized protein</fullName>
    </submittedName>
</protein>
<evidence type="ECO:0000313" key="3">
    <source>
        <dbReference type="Proteomes" id="UP000594263"/>
    </source>
</evidence>
<keyword evidence="1" id="KW-0472">Membrane</keyword>
<keyword evidence="1" id="KW-1133">Transmembrane helix</keyword>
<dbReference type="Proteomes" id="UP000594263">
    <property type="component" value="Unplaced"/>
</dbReference>
<dbReference type="PANTHER" id="PTHR37244">
    <property type="entry name" value="NADP-SPECIFIC GLUTAMATE DEHYDROGENASE"/>
    <property type="match status" value="1"/>
</dbReference>
<evidence type="ECO:0000256" key="1">
    <source>
        <dbReference type="SAM" id="Phobius"/>
    </source>
</evidence>
<accession>A0A7N0UL02</accession>
<keyword evidence="3" id="KW-1185">Reference proteome</keyword>
<dbReference type="EnsemblPlants" id="Kaladp0070s0056.1.v1.1">
    <property type="protein sequence ID" value="Kaladp0070s0056.1.v1.1.CDS.1"/>
    <property type="gene ID" value="Kaladp0070s0056.v1.1"/>
</dbReference>